<gene>
    <name evidence="2" type="ORF">ACJ73_07169</name>
</gene>
<dbReference type="VEuPathDB" id="FungiDB:ACJ73_07169"/>
<dbReference type="AlphaFoldDB" id="A0A1J9QZ44"/>
<feature type="compositionally biased region" description="Basic and acidic residues" evidence="1">
    <location>
        <begin position="131"/>
        <end position="144"/>
    </location>
</feature>
<name>A0A1J9QZ44_9EURO</name>
<evidence type="ECO:0000313" key="3">
    <source>
        <dbReference type="Proteomes" id="UP000242791"/>
    </source>
</evidence>
<proteinExistence type="predicted"/>
<sequence length="286" mass="33076">MQRSEYANKRVKMQARHEFLAHLPPDTHEYKYHGFSSLKEVTNKEYNQFLEHDNRSPYIIFTNISPEEFVIHNEDFPGRVDYSPPLQVLILTMVCLPHEEAASLFDQIVGEKAVKMKIRRLLSFRAATRSKTPDRNKQADRSYGPRELPPGRSAEWPTVAVEVGFSETREKLKSDAAYWLNQSSGDVLTMITIDIKRGSGNIYIILWKRPVVTNEYPNPEPEVDQKIKIYRGKGSQAANLTGDELRIPFRHMMLRDPRPGEGDFVITRDELLHDLADGIWWGIDHK</sequence>
<dbReference type="STRING" id="1658174.A0A1J9QZ44"/>
<comment type="caution">
    <text evidence="2">The sequence shown here is derived from an EMBL/GenBank/DDBJ whole genome shotgun (WGS) entry which is preliminary data.</text>
</comment>
<dbReference type="EMBL" id="LGTZ01001395">
    <property type="protein sequence ID" value="OJD21487.1"/>
    <property type="molecule type" value="Genomic_DNA"/>
</dbReference>
<organism evidence="2 3">
    <name type="scientific">Blastomyces percursus</name>
    <dbReference type="NCBI Taxonomy" id="1658174"/>
    <lineage>
        <taxon>Eukaryota</taxon>
        <taxon>Fungi</taxon>
        <taxon>Dikarya</taxon>
        <taxon>Ascomycota</taxon>
        <taxon>Pezizomycotina</taxon>
        <taxon>Eurotiomycetes</taxon>
        <taxon>Eurotiomycetidae</taxon>
        <taxon>Onygenales</taxon>
        <taxon>Ajellomycetaceae</taxon>
        <taxon>Blastomyces</taxon>
    </lineage>
</organism>
<reference evidence="2 3" key="1">
    <citation type="submission" date="2015-08" db="EMBL/GenBank/DDBJ databases">
        <title>Emmonsia species relationships and genome sequence.</title>
        <authorList>
            <person name="Cuomo C.A."/>
            <person name="Schwartz I.S."/>
            <person name="Kenyon C."/>
            <person name="De Hoog G.S."/>
            <person name="Govender N.P."/>
            <person name="Botha A."/>
            <person name="Moreno L."/>
            <person name="De Vries M."/>
            <person name="Munoz J.F."/>
            <person name="Stielow J.B."/>
        </authorList>
    </citation>
    <scope>NUCLEOTIDE SEQUENCE [LARGE SCALE GENOMIC DNA]</scope>
    <source>
        <strain evidence="2 3">EI222</strain>
    </source>
</reference>
<dbReference type="OrthoDB" id="4180362at2759"/>
<dbReference type="Proteomes" id="UP000242791">
    <property type="component" value="Unassembled WGS sequence"/>
</dbReference>
<evidence type="ECO:0000256" key="1">
    <source>
        <dbReference type="SAM" id="MobiDB-lite"/>
    </source>
</evidence>
<feature type="region of interest" description="Disordered" evidence="1">
    <location>
        <begin position="129"/>
        <end position="153"/>
    </location>
</feature>
<protein>
    <submittedName>
        <fullName evidence="2">Uncharacterized protein</fullName>
    </submittedName>
</protein>
<keyword evidence="3" id="KW-1185">Reference proteome</keyword>
<evidence type="ECO:0000313" key="2">
    <source>
        <dbReference type="EMBL" id="OJD21487.1"/>
    </source>
</evidence>
<accession>A0A1J9QZ44</accession>